<reference evidence="5 6" key="1">
    <citation type="submission" date="2015-12" db="EMBL/GenBank/DDBJ databases">
        <title>Genome sequence of Oceanibaculum pacificum MCCC 1A02656.</title>
        <authorList>
            <person name="Lu L."/>
            <person name="Lai Q."/>
            <person name="Shao Z."/>
            <person name="Qian P."/>
        </authorList>
    </citation>
    <scope>NUCLEOTIDE SEQUENCE [LARGE SCALE GENOMIC DNA]</scope>
    <source>
        <strain evidence="5 6">MCCC 1A02656</strain>
    </source>
</reference>
<protein>
    <submittedName>
        <fullName evidence="5">GntR family transcriptional regulator</fullName>
    </submittedName>
</protein>
<evidence type="ECO:0000256" key="3">
    <source>
        <dbReference type="ARBA" id="ARBA00023163"/>
    </source>
</evidence>
<dbReference type="PROSITE" id="PS50949">
    <property type="entry name" value="HTH_GNTR"/>
    <property type="match status" value="1"/>
</dbReference>
<dbReference type="SUPFAM" id="SSF48008">
    <property type="entry name" value="GntR ligand-binding domain-like"/>
    <property type="match status" value="1"/>
</dbReference>
<dbReference type="OrthoDB" id="9812290at2"/>
<dbReference type="InterPro" id="IPR036388">
    <property type="entry name" value="WH-like_DNA-bd_sf"/>
</dbReference>
<dbReference type="CDD" id="cd07377">
    <property type="entry name" value="WHTH_GntR"/>
    <property type="match status" value="1"/>
</dbReference>
<dbReference type="RefSeq" id="WP_067558196.1">
    <property type="nucleotide sequence ID" value="NZ_LPXN01000131.1"/>
</dbReference>
<keyword evidence="2" id="KW-0238">DNA-binding</keyword>
<evidence type="ECO:0000313" key="5">
    <source>
        <dbReference type="EMBL" id="KZD05339.1"/>
    </source>
</evidence>
<dbReference type="InterPro" id="IPR011711">
    <property type="entry name" value="GntR_C"/>
</dbReference>
<evidence type="ECO:0000313" key="6">
    <source>
        <dbReference type="Proteomes" id="UP000076400"/>
    </source>
</evidence>
<dbReference type="SMART" id="SM00895">
    <property type="entry name" value="FCD"/>
    <property type="match status" value="1"/>
</dbReference>
<evidence type="ECO:0000259" key="4">
    <source>
        <dbReference type="PROSITE" id="PS50949"/>
    </source>
</evidence>
<organism evidence="5 6">
    <name type="scientific">Oceanibaculum pacificum</name>
    <dbReference type="NCBI Taxonomy" id="580166"/>
    <lineage>
        <taxon>Bacteria</taxon>
        <taxon>Pseudomonadati</taxon>
        <taxon>Pseudomonadota</taxon>
        <taxon>Alphaproteobacteria</taxon>
        <taxon>Rhodospirillales</taxon>
        <taxon>Oceanibaculaceae</taxon>
        <taxon>Oceanibaculum</taxon>
    </lineage>
</organism>
<dbReference type="Gene3D" id="1.20.120.530">
    <property type="entry name" value="GntR ligand-binding domain-like"/>
    <property type="match status" value="1"/>
</dbReference>
<name>A0A154VVV3_9PROT</name>
<dbReference type="GO" id="GO:0003700">
    <property type="term" value="F:DNA-binding transcription factor activity"/>
    <property type="evidence" value="ECO:0007669"/>
    <property type="project" value="InterPro"/>
</dbReference>
<dbReference type="InterPro" id="IPR008920">
    <property type="entry name" value="TF_FadR/GntR_C"/>
</dbReference>
<dbReference type="Proteomes" id="UP000076400">
    <property type="component" value="Unassembled WGS sequence"/>
</dbReference>
<dbReference type="InterPro" id="IPR036390">
    <property type="entry name" value="WH_DNA-bd_sf"/>
</dbReference>
<keyword evidence="3" id="KW-0804">Transcription</keyword>
<keyword evidence="6" id="KW-1185">Reference proteome</keyword>
<sequence>MRNGTLIREENPPKAKRISRAADSVDRVYSEIKALAVEYRFRPGQKVNEVELAERLHVSRTPVREALNRLVRDGFMTFMPNKGFFAREISPETVRDLYELRAAIEHSTFRLACERASDAEIEEAAQIWERAMAREAAGIEQDLSEYDEAFHLAIARLSKNEQMVDALERLNARIRFFRRTDMETTMRRNETFGEHHRVIDHLRRRDRAGADILQQHVSLSSAHAIIVTKEVLARIFMGPMA</sequence>
<dbReference type="Pfam" id="PF07729">
    <property type="entry name" value="FCD"/>
    <property type="match status" value="1"/>
</dbReference>
<dbReference type="PRINTS" id="PR00035">
    <property type="entry name" value="HTHGNTR"/>
</dbReference>
<dbReference type="PANTHER" id="PTHR43537">
    <property type="entry name" value="TRANSCRIPTIONAL REGULATOR, GNTR FAMILY"/>
    <property type="match status" value="1"/>
</dbReference>
<dbReference type="EMBL" id="LPXN01000131">
    <property type="protein sequence ID" value="KZD05339.1"/>
    <property type="molecule type" value="Genomic_DNA"/>
</dbReference>
<evidence type="ECO:0000256" key="1">
    <source>
        <dbReference type="ARBA" id="ARBA00023015"/>
    </source>
</evidence>
<keyword evidence="1" id="KW-0805">Transcription regulation</keyword>
<dbReference type="STRING" id="580166.AUP43_11765"/>
<dbReference type="PANTHER" id="PTHR43537:SF45">
    <property type="entry name" value="GNTR FAMILY REGULATORY PROTEIN"/>
    <property type="match status" value="1"/>
</dbReference>
<proteinExistence type="predicted"/>
<dbReference type="InterPro" id="IPR000524">
    <property type="entry name" value="Tscrpt_reg_HTH_GntR"/>
</dbReference>
<comment type="caution">
    <text evidence="5">The sequence shown here is derived from an EMBL/GenBank/DDBJ whole genome shotgun (WGS) entry which is preliminary data.</text>
</comment>
<evidence type="ECO:0000256" key="2">
    <source>
        <dbReference type="ARBA" id="ARBA00023125"/>
    </source>
</evidence>
<dbReference type="Gene3D" id="1.10.10.10">
    <property type="entry name" value="Winged helix-like DNA-binding domain superfamily/Winged helix DNA-binding domain"/>
    <property type="match status" value="1"/>
</dbReference>
<accession>A0A154VVV3</accession>
<dbReference type="GO" id="GO:0003677">
    <property type="term" value="F:DNA binding"/>
    <property type="evidence" value="ECO:0007669"/>
    <property type="project" value="UniProtKB-KW"/>
</dbReference>
<dbReference type="AlphaFoldDB" id="A0A154VVV3"/>
<feature type="domain" description="HTH gntR-type" evidence="4">
    <location>
        <begin position="22"/>
        <end position="89"/>
    </location>
</feature>
<dbReference type="Pfam" id="PF00392">
    <property type="entry name" value="GntR"/>
    <property type="match status" value="1"/>
</dbReference>
<dbReference type="SMART" id="SM00345">
    <property type="entry name" value="HTH_GNTR"/>
    <property type="match status" value="1"/>
</dbReference>
<dbReference type="SUPFAM" id="SSF46785">
    <property type="entry name" value="Winged helix' DNA-binding domain"/>
    <property type="match status" value="1"/>
</dbReference>
<gene>
    <name evidence="5" type="ORF">AUP43_11765</name>
</gene>